<dbReference type="SUPFAM" id="SSF57667">
    <property type="entry name" value="beta-beta-alpha zinc fingers"/>
    <property type="match status" value="1"/>
</dbReference>
<keyword evidence="1" id="KW-0863">Zinc-finger</keyword>
<sequence>MRVLFCSVLLCSAYKRPCLPSLIPNSKSPDILPSSFLVVFLRLHSAPLMACIGGNSGGDGSGDGGYPGDDFNGFCNNCGRVFLNGRAVANHQKAIHKNCNSICPECSRRFRNKAAVDQHVYNRHDSGKKKKETEEEDHGKEETKKDKKKKKEEK</sequence>
<dbReference type="PROSITE" id="PS00028">
    <property type="entry name" value="ZINC_FINGER_C2H2_1"/>
    <property type="match status" value="2"/>
</dbReference>
<protein>
    <recommendedName>
        <fullName evidence="3">C2H2-type domain-containing protein</fullName>
    </recommendedName>
</protein>
<comment type="caution">
    <text evidence="4">The sequence shown here is derived from an EMBL/GenBank/DDBJ whole genome shotgun (WGS) entry which is preliminary data.</text>
</comment>
<organism evidence="4 5">
    <name type="scientific">Punica granatum</name>
    <name type="common">Pomegranate</name>
    <dbReference type="NCBI Taxonomy" id="22663"/>
    <lineage>
        <taxon>Eukaryota</taxon>
        <taxon>Viridiplantae</taxon>
        <taxon>Streptophyta</taxon>
        <taxon>Embryophyta</taxon>
        <taxon>Tracheophyta</taxon>
        <taxon>Spermatophyta</taxon>
        <taxon>Magnoliopsida</taxon>
        <taxon>eudicotyledons</taxon>
        <taxon>Gunneridae</taxon>
        <taxon>Pentapetalae</taxon>
        <taxon>rosids</taxon>
        <taxon>malvids</taxon>
        <taxon>Myrtales</taxon>
        <taxon>Lythraceae</taxon>
        <taxon>Punica</taxon>
    </lineage>
</organism>
<feature type="compositionally biased region" description="Basic and acidic residues" evidence="2">
    <location>
        <begin position="117"/>
        <end position="145"/>
    </location>
</feature>
<feature type="domain" description="C2H2-type" evidence="3">
    <location>
        <begin position="73"/>
        <end position="101"/>
    </location>
</feature>
<feature type="domain" description="C2H2-type" evidence="3">
    <location>
        <begin position="101"/>
        <end position="129"/>
    </location>
</feature>
<keyword evidence="1" id="KW-0862">Zinc</keyword>
<dbReference type="SMART" id="SM00355">
    <property type="entry name" value="ZnF_C2H2"/>
    <property type="match status" value="2"/>
</dbReference>
<evidence type="ECO:0000256" key="2">
    <source>
        <dbReference type="SAM" id="MobiDB-lite"/>
    </source>
</evidence>
<gene>
    <name evidence="4" type="ORF">CDL15_Pgr027493</name>
</gene>
<reference evidence="5" key="1">
    <citation type="journal article" date="2017" name="Plant J.">
        <title>The pomegranate (Punica granatum L.) genome and the genomics of punicalagin biosynthesis.</title>
        <authorList>
            <person name="Qin G."/>
            <person name="Xu C."/>
            <person name="Ming R."/>
            <person name="Tang H."/>
            <person name="Guyot R."/>
            <person name="Kramer E.M."/>
            <person name="Hu Y."/>
            <person name="Yi X."/>
            <person name="Qi Y."/>
            <person name="Xu X."/>
            <person name="Gao Z."/>
            <person name="Pan H."/>
            <person name="Jian J."/>
            <person name="Tian Y."/>
            <person name="Yue Z."/>
            <person name="Xu Y."/>
        </authorList>
    </citation>
    <scope>NUCLEOTIDE SEQUENCE [LARGE SCALE GENOMIC DNA]</scope>
    <source>
        <strain evidence="5">cv. Dabenzi</strain>
    </source>
</reference>
<dbReference type="Proteomes" id="UP000197138">
    <property type="component" value="Unassembled WGS sequence"/>
</dbReference>
<name>A0A218XJ11_PUNGR</name>
<dbReference type="Gene3D" id="3.30.160.60">
    <property type="entry name" value="Classic Zinc Finger"/>
    <property type="match status" value="1"/>
</dbReference>
<dbReference type="GO" id="GO:0008270">
    <property type="term" value="F:zinc ion binding"/>
    <property type="evidence" value="ECO:0007669"/>
    <property type="project" value="UniProtKB-KW"/>
</dbReference>
<evidence type="ECO:0000256" key="1">
    <source>
        <dbReference type="PROSITE-ProRule" id="PRU00042"/>
    </source>
</evidence>
<feature type="region of interest" description="Disordered" evidence="2">
    <location>
        <begin position="117"/>
        <end position="154"/>
    </location>
</feature>
<dbReference type="InterPro" id="IPR013087">
    <property type="entry name" value="Znf_C2H2_type"/>
</dbReference>
<evidence type="ECO:0000313" key="4">
    <source>
        <dbReference type="EMBL" id="OWM84706.1"/>
    </source>
</evidence>
<evidence type="ECO:0000313" key="5">
    <source>
        <dbReference type="Proteomes" id="UP000197138"/>
    </source>
</evidence>
<dbReference type="PROSITE" id="PS50157">
    <property type="entry name" value="ZINC_FINGER_C2H2_2"/>
    <property type="match status" value="2"/>
</dbReference>
<accession>A0A218XJ11</accession>
<proteinExistence type="predicted"/>
<dbReference type="AlphaFoldDB" id="A0A218XJ11"/>
<evidence type="ECO:0000259" key="3">
    <source>
        <dbReference type="PROSITE" id="PS50157"/>
    </source>
</evidence>
<keyword evidence="1" id="KW-0479">Metal-binding</keyword>
<dbReference type="InterPro" id="IPR036236">
    <property type="entry name" value="Znf_C2H2_sf"/>
</dbReference>
<dbReference type="EMBL" id="MTKT01001287">
    <property type="protein sequence ID" value="OWM84706.1"/>
    <property type="molecule type" value="Genomic_DNA"/>
</dbReference>